<protein>
    <submittedName>
        <fullName evidence="1">Uncharacterized protein</fullName>
    </submittedName>
</protein>
<gene>
    <name evidence="1" type="ORF">RJ639_009844</name>
</gene>
<dbReference type="Proteomes" id="UP001188597">
    <property type="component" value="Unassembled WGS sequence"/>
</dbReference>
<dbReference type="EMBL" id="JAVXUP010001342">
    <property type="protein sequence ID" value="KAK3012867.1"/>
    <property type="molecule type" value="Genomic_DNA"/>
</dbReference>
<proteinExistence type="predicted"/>
<name>A0AA88VPV2_9ASTE</name>
<comment type="caution">
    <text evidence="1">The sequence shown here is derived from an EMBL/GenBank/DDBJ whole genome shotgun (WGS) entry which is preliminary data.</text>
</comment>
<sequence>MEDIEDLLVGGIGGGAPPGFRLPVTASVGVKPKTKKRFPVQDLLTPHHSPKIPGTQTIYMKTFGCSHNQVTVYAYSFFITWNYNGI</sequence>
<reference evidence="1" key="1">
    <citation type="submission" date="2022-12" db="EMBL/GenBank/DDBJ databases">
        <title>Draft genome assemblies for two species of Escallonia (Escalloniales).</title>
        <authorList>
            <person name="Chanderbali A."/>
            <person name="Dervinis C."/>
            <person name="Anghel I."/>
            <person name="Soltis D."/>
            <person name="Soltis P."/>
            <person name="Zapata F."/>
        </authorList>
    </citation>
    <scope>NUCLEOTIDE SEQUENCE</scope>
    <source>
        <strain evidence="1">UCBG64.0493</strain>
        <tissue evidence="1">Leaf</tissue>
    </source>
</reference>
<accession>A0AA88VPV2</accession>
<evidence type="ECO:0000313" key="2">
    <source>
        <dbReference type="Proteomes" id="UP001188597"/>
    </source>
</evidence>
<organism evidence="1 2">
    <name type="scientific">Escallonia herrerae</name>
    <dbReference type="NCBI Taxonomy" id="1293975"/>
    <lineage>
        <taxon>Eukaryota</taxon>
        <taxon>Viridiplantae</taxon>
        <taxon>Streptophyta</taxon>
        <taxon>Embryophyta</taxon>
        <taxon>Tracheophyta</taxon>
        <taxon>Spermatophyta</taxon>
        <taxon>Magnoliopsida</taxon>
        <taxon>eudicotyledons</taxon>
        <taxon>Gunneridae</taxon>
        <taxon>Pentapetalae</taxon>
        <taxon>asterids</taxon>
        <taxon>campanulids</taxon>
        <taxon>Escalloniales</taxon>
        <taxon>Escalloniaceae</taxon>
        <taxon>Escallonia</taxon>
    </lineage>
</organism>
<evidence type="ECO:0000313" key="1">
    <source>
        <dbReference type="EMBL" id="KAK3012867.1"/>
    </source>
</evidence>
<keyword evidence="2" id="KW-1185">Reference proteome</keyword>
<dbReference type="AlphaFoldDB" id="A0AA88VPV2"/>